<reference evidence="1 2" key="1">
    <citation type="submission" date="2020-02" db="EMBL/GenBank/DDBJ databases">
        <title>Draft genome sequence of Haematococcus lacustris strain NIES-144.</title>
        <authorList>
            <person name="Morimoto D."/>
            <person name="Nakagawa S."/>
            <person name="Yoshida T."/>
            <person name="Sawayama S."/>
        </authorList>
    </citation>
    <scope>NUCLEOTIDE SEQUENCE [LARGE SCALE GENOMIC DNA]</scope>
    <source>
        <strain evidence="1 2">NIES-144</strain>
    </source>
</reference>
<comment type="caution">
    <text evidence="1">The sequence shown here is derived from an EMBL/GenBank/DDBJ whole genome shotgun (WGS) entry which is preliminary data.</text>
</comment>
<proteinExistence type="predicted"/>
<organism evidence="1 2">
    <name type="scientific">Haematococcus lacustris</name>
    <name type="common">Green alga</name>
    <name type="synonym">Haematococcus pluvialis</name>
    <dbReference type="NCBI Taxonomy" id="44745"/>
    <lineage>
        <taxon>Eukaryota</taxon>
        <taxon>Viridiplantae</taxon>
        <taxon>Chlorophyta</taxon>
        <taxon>core chlorophytes</taxon>
        <taxon>Chlorophyceae</taxon>
        <taxon>CS clade</taxon>
        <taxon>Chlamydomonadales</taxon>
        <taxon>Haematococcaceae</taxon>
        <taxon>Haematococcus</taxon>
    </lineage>
</organism>
<keyword evidence="2" id="KW-1185">Reference proteome</keyword>
<gene>
    <name evidence="1" type="ORF">HaLaN_24940</name>
</gene>
<protein>
    <submittedName>
        <fullName evidence="1">Uncharacterized protein</fullName>
    </submittedName>
</protein>
<sequence>MLESIKAAFADTAVMRARELIREKWKRTATLHGTRARAPTAAFATDGNSRGEAATLPRGQRPAIGAVARCRLLWEGCISFDTRDHSCTAQTRWFTFDSLMDAAYADGTSKQQLPQALHVYQGTAPALALKNILHHGQYPPDTQASAQDGEASIFIISITVITVFSALLAVQLHTQALAAGQWAGPVDMTAMQWPPQTSG</sequence>
<evidence type="ECO:0000313" key="1">
    <source>
        <dbReference type="EMBL" id="GFH26744.1"/>
    </source>
</evidence>
<evidence type="ECO:0000313" key="2">
    <source>
        <dbReference type="Proteomes" id="UP000485058"/>
    </source>
</evidence>
<accession>A0A6A0A3G0</accession>
<dbReference type="Proteomes" id="UP000485058">
    <property type="component" value="Unassembled WGS sequence"/>
</dbReference>
<name>A0A6A0A3G0_HAELA</name>
<dbReference type="EMBL" id="BLLF01003225">
    <property type="protein sequence ID" value="GFH26744.1"/>
    <property type="molecule type" value="Genomic_DNA"/>
</dbReference>
<dbReference type="AlphaFoldDB" id="A0A6A0A3G0"/>